<name>A0A229SQ09_9PSEU</name>
<proteinExistence type="predicted"/>
<dbReference type="Proteomes" id="UP000215199">
    <property type="component" value="Unassembled WGS sequence"/>
</dbReference>
<dbReference type="RefSeq" id="WP_093952922.1">
    <property type="nucleotide sequence ID" value="NZ_NMUL01000053.1"/>
</dbReference>
<reference evidence="2" key="1">
    <citation type="submission" date="2017-07" db="EMBL/GenBank/DDBJ databases">
        <title>Comparative genome mining reveals phylogenetic distribution patterns of secondary metabolites in Amycolatopsis.</title>
        <authorList>
            <person name="Adamek M."/>
            <person name="Alanjary M."/>
            <person name="Sales-Ortells H."/>
            <person name="Goodfellow M."/>
            <person name="Bull A.T."/>
            <person name="Kalinowski J."/>
            <person name="Ziemert N."/>
        </authorList>
    </citation>
    <scope>NUCLEOTIDE SEQUENCE [LARGE SCALE GENOMIC DNA]</scope>
    <source>
        <strain evidence="2">H5</strain>
    </source>
</reference>
<dbReference type="OrthoDB" id="3535648at2"/>
<evidence type="ECO:0000313" key="2">
    <source>
        <dbReference type="Proteomes" id="UP000215199"/>
    </source>
</evidence>
<dbReference type="AlphaFoldDB" id="A0A229SQ09"/>
<sequence>MSSIIEFFVAPDDAAAAGVVQNGPGAGFEPAAYGNFDVWSTLGEWESILTGRGLEEPIAGGGPDVVAGGDGSPVVLAVPRDLTRALAGAGRHLLGTTAERWVERREEDGETIDDELARQLLGEVAALAAGAAGTGRSLYCWIC</sequence>
<comment type="caution">
    <text evidence="1">The sequence shown here is derived from an EMBL/GenBank/DDBJ whole genome shotgun (WGS) entry which is preliminary data.</text>
</comment>
<organism evidence="1 2">
    <name type="scientific">Amycolatopsis vastitatis</name>
    <dbReference type="NCBI Taxonomy" id="1905142"/>
    <lineage>
        <taxon>Bacteria</taxon>
        <taxon>Bacillati</taxon>
        <taxon>Actinomycetota</taxon>
        <taxon>Actinomycetes</taxon>
        <taxon>Pseudonocardiales</taxon>
        <taxon>Pseudonocardiaceae</taxon>
        <taxon>Amycolatopsis</taxon>
    </lineage>
</organism>
<keyword evidence="2" id="KW-1185">Reference proteome</keyword>
<dbReference type="EMBL" id="NMUL01000053">
    <property type="protein sequence ID" value="OXM60912.1"/>
    <property type="molecule type" value="Genomic_DNA"/>
</dbReference>
<protein>
    <recommendedName>
        <fullName evidence="3">DUF1877 domain-containing protein</fullName>
    </recommendedName>
</protein>
<accession>A0A229SQ09</accession>
<gene>
    <name evidence="1" type="ORF">CF165_40770</name>
</gene>
<evidence type="ECO:0008006" key="3">
    <source>
        <dbReference type="Google" id="ProtNLM"/>
    </source>
</evidence>
<evidence type="ECO:0000313" key="1">
    <source>
        <dbReference type="EMBL" id="OXM60912.1"/>
    </source>
</evidence>